<dbReference type="InterPro" id="IPR032816">
    <property type="entry name" value="VTT_dom"/>
</dbReference>
<dbReference type="Pfam" id="PF09335">
    <property type="entry name" value="VTT_dom"/>
    <property type="match status" value="1"/>
</dbReference>
<dbReference type="GO" id="GO:0005886">
    <property type="term" value="C:plasma membrane"/>
    <property type="evidence" value="ECO:0007669"/>
    <property type="project" value="TreeGrafter"/>
</dbReference>
<dbReference type="PANTHER" id="PTHR42709">
    <property type="entry name" value="ALKALINE PHOSPHATASE LIKE PROTEIN"/>
    <property type="match status" value="1"/>
</dbReference>
<reference evidence="5" key="1">
    <citation type="submission" date="2016-11" db="EMBL/GenBank/DDBJ databases">
        <authorList>
            <person name="Varghese N."/>
            <person name="Submissions S."/>
        </authorList>
    </citation>
    <scope>NUCLEOTIDE SEQUENCE [LARGE SCALE GENOMIC DNA]</scope>
    <source>
        <strain evidence="5">DSM 16057</strain>
    </source>
</reference>
<keyword evidence="2" id="KW-0812">Transmembrane</keyword>
<feature type="transmembrane region" description="Helical" evidence="2">
    <location>
        <begin position="105"/>
        <end position="125"/>
    </location>
</feature>
<feature type="transmembrane region" description="Helical" evidence="2">
    <location>
        <begin position="50"/>
        <end position="71"/>
    </location>
</feature>
<comment type="similarity">
    <text evidence="1">Belongs to the DedA family.</text>
</comment>
<sequence>MKDWVLHYLGTLGAGGLFLGLIIEALGIPFPGGLMTLLAGILVNQGRLDFYHILAAAVLGFNVGATAAYLIGRCVGEPFLLRYGKYLMVTPAKFDQARSWMYRSAPAFIIFGRFVPMVSNLTPYLAGISRLPFVQFLIYNSVFALSWVSFNLGIGIFFGHHWESIFSLIQSRLPLLALGVLVVYLLYLIIKQKTLHRT</sequence>
<accession>A0A1M6K6H7</accession>
<dbReference type="STRING" id="1121432.SAMN02745219_02797"/>
<proteinExistence type="inferred from homology"/>
<evidence type="ECO:0000313" key="4">
    <source>
        <dbReference type="EMBL" id="SHJ54551.1"/>
    </source>
</evidence>
<dbReference type="RefSeq" id="WP_072870528.1">
    <property type="nucleotide sequence ID" value="NZ_FQZM01000040.1"/>
</dbReference>
<keyword evidence="5" id="KW-1185">Reference proteome</keyword>
<dbReference type="EMBL" id="FQZM01000040">
    <property type="protein sequence ID" value="SHJ54551.1"/>
    <property type="molecule type" value="Genomic_DNA"/>
</dbReference>
<feature type="transmembrane region" description="Helical" evidence="2">
    <location>
        <begin position="137"/>
        <end position="159"/>
    </location>
</feature>
<evidence type="ECO:0000313" key="5">
    <source>
        <dbReference type="Proteomes" id="UP000184529"/>
    </source>
</evidence>
<dbReference type="PANTHER" id="PTHR42709:SF9">
    <property type="entry name" value="ALKALINE PHOSPHATASE LIKE PROTEIN"/>
    <property type="match status" value="1"/>
</dbReference>
<feature type="domain" description="VTT" evidence="3">
    <location>
        <begin position="30"/>
        <end position="155"/>
    </location>
</feature>
<name>A0A1M6K6H7_9FIRM</name>
<dbReference type="OrthoDB" id="9813426at2"/>
<evidence type="ECO:0000259" key="3">
    <source>
        <dbReference type="Pfam" id="PF09335"/>
    </source>
</evidence>
<keyword evidence="2" id="KW-0472">Membrane</keyword>
<feature type="transmembrane region" description="Helical" evidence="2">
    <location>
        <begin position="171"/>
        <end position="190"/>
    </location>
</feature>
<gene>
    <name evidence="4" type="ORF">SAMN02745219_02797</name>
</gene>
<dbReference type="InterPro" id="IPR051311">
    <property type="entry name" value="DedA_domain"/>
</dbReference>
<dbReference type="AlphaFoldDB" id="A0A1M6K6H7"/>
<feature type="transmembrane region" description="Helical" evidence="2">
    <location>
        <begin position="12"/>
        <end position="43"/>
    </location>
</feature>
<keyword evidence="2" id="KW-1133">Transmembrane helix</keyword>
<evidence type="ECO:0000256" key="1">
    <source>
        <dbReference type="ARBA" id="ARBA00010792"/>
    </source>
</evidence>
<organism evidence="4 5">
    <name type="scientific">Desulfofundulus thermosubterraneus DSM 16057</name>
    <dbReference type="NCBI Taxonomy" id="1121432"/>
    <lineage>
        <taxon>Bacteria</taxon>
        <taxon>Bacillati</taxon>
        <taxon>Bacillota</taxon>
        <taxon>Clostridia</taxon>
        <taxon>Eubacteriales</taxon>
        <taxon>Peptococcaceae</taxon>
        <taxon>Desulfofundulus</taxon>
    </lineage>
</organism>
<protein>
    <submittedName>
        <fullName evidence="4">Membrane protein DedA, SNARE-associated domain</fullName>
    </submittedName>
</protein>
<evidence type="ECO:0000256" key="2">
    <source>
        <dbReference type="SAM" id="Phobius"/>
    </source>
</evidence>
<dbReference type="Proteomes" id="UP000184529">
    <property type="component" value="Unassembled WGS sequence"/>
</dbReference>